<evidence type="ECO:0000313" key="2">
    <source>
        <dbReference type="EMBL" id="KAK7825612.1"/>
    </source>
</evidence>
<evidence type="ECO:0000313" key="3">
    <source>
        <dbReference type="Proteomes" id="UP000237347"/>
    </source>
</evidence>
<accession>A0AAW0JGL6</accession>
<feature type="region of interest" description="Disordered" evidence="1">
    <location>
        <begin position="1"/>
        <end position="80"/>
    </location>
</feature>
<proteinExistence type="predicted"/>
<sequence>MGGVSSSIPSDRQQQQTHANVDSSPNSPIPSDSNSPNPKMSDSDSKTPKTLGQDKEKEKALEDSSQSATKDSDKFKFTKK</sequence>
<feature type="compositionally biased region" description="Polar residues" evidence="1">
    <location>
        <begin position="1"/>
        <end position="21"/>
    </location>
</feature>
<feature type="compositionally biased region" description="Low complexity" evidence="1">
    <location>
        <begin position="22"/>
        <end position="38"/>
    </location>
</feature>
<reference evidence="2 3" key="1">
    <citation type="journal article" date="2018" name="Sci. Data">
        <title>The draft genome sequence of cork oak.</title>
        <authorList>
            <person name="Ramos A.M."/>
            <person name="Usie A."/>
            <person name="Barbosa P."/>
            <person name="Barros P.M."/>
            <person name="Capote T."/>
            <person name="Chaves I."/>
            <person name="Simoes F."/>
            <person name="Abreu I."/>
            <person name="Carrasquinho I."/>
            <person name="Faro C."/>
            <person name="Guimaraes J.B."/>
            <person name="Mendonca D."/>
            <person name="Nobrega F."/>
            <person name="Rodrigues L."/>
            <person name="Saibo N.J.M."/>
            <person name="Varela M.C."/>
            <person name="Egas C."/>
            <person name="Matos J."/>
            <person name="Miguel C.M."/>
            <person name="Oliveira M.M."/>
            <person name="Ricardo C.P."/>
            <person name="Goncalves S."/>
        </authorList>
    </citation>
    <scope>NUCLEOTIDE SEQUENCE [LARGE SCALE GENOMIC DNA]</scope>
    <source>
        <strain evidence="3">cv. HL8</strain>
    </source>
</reference>
<comment type="caution">
    <text evidence="2">The sequence shown here is derived from an EMBL/GenBank/DDBJ whole genome shotgun (WGS) entry which is preliminary data.</text>
</comment>
<dbReference type="Proteomes" id="UP000237347">
    <property type="component" value="Unassembled WGS sequence"/>
</dbReference>
<keyword evidence="3" id="KW-1185">Reference proteome</keyword>
<feature type="compositionally biased region" description="Basic and acidic residues" evidence="1">
    <location>
        <begin position="41"/>
        <end position="62"/>
    </location>
</feature>
<dbReference type="AlphaFoldDB" id="A0AAW0JGL6"/>
<name>A0AAW0JGL6_QUESU</name>
<dbReference type="EMBL" id="PKMF04000570">
    <property type="protein sequence ID" value="KAK7825612.1"/>
    <property type="molecule type" value="Genomic_DNA"/>
</dbReference>
<evidence type="ECO:0000256" key="1">
    <source>
        <dbReference type="SAM" id="MobiDB-lite"/>
    </source>
</evidence>
<feature type="compositionally biased region" description="Basic and acidic residues" evidence="1">
    <location>
        <begin position="70"/>
        <end position="80"/>
    </location>
</feature>
<gene>
    <name evidence="2" type="ORF">CFP56_032977</name>
</gene>
<organism evidence="2 3">
    <name type="scientific">Quercus suber</name>
    <name type="common">Cork oak</name>
    <dbReference type="NCBI Taxonomy" id="58331"/>
    <lineage>
        <taxon>Eukaryota</taxon>
        <taxon>Viridiplantae</taxon>
        <taxon>Streptophyta</taxon>
        <taxon>Embryophyta</taxon>
        <taxon>Tracheophyta</taxon>
        <taxon>Spermatophyta</taxon>
        <taxon>Magnoliopsida</taxon>
        <taxon>eudicotyledons</taxon>
        <taxon>Gunneridae</taxon>
        <taxon>Pentapetalae</taxon>
        <taxon>rosids</taxon>
        <taxon>fabids</taxon>
        <taxon>Fagales</taxon>
        <taxon>Fagaceae</taxon>
        <taxon>Quercus</taxon>
    </lineage>
</organism>
<protein>
    <submittedName>
        <fullName evidence="2">Uncharacterized protein</fullName>
    </submittedName>
</protein>